<organism evidence="3 4">
    <name type="scientific">Kordia periserrulae</name>
    <dbReference type="NCBI Taxonomy" id="701523"/>
    <lineage>
        <taxon>Bacteria</taxon>
        <taxon>Pseudomonadati</taxon>
        <taxon>Bacteroidota</taxon>
        <taxon>Flavobacteriia</taxon>
        <taxon>Flavobacteriales</taxon>
        <taxon>Flavobacteriaceae</taxon>
        <taxon>Kordia</taxon>
    </lineage>
</organism>
<dbReference type="InterPro" id="IPR029058">
    <property type="entry name" value="AB_hydrolase_fold"/>
</dbReference>
<sequence length="642" mass="74058">MKTFLKFTLILAFLGVSCTKTSKTTKDTAEVEDTYVQDHYDKKEVTIEMRDGIKLHTTIYSPKDKSQTYPILMMRTPYSCRPYGEDKFRKKIGPNVHLMKEGNIIVYQDVRGRWMSEGVYDNMRAYIPNKTDNTQIDESSDTYDTIEWLVNNVENNNGRVGTWGISYPGFYATYSTIDAHPALKAASPQACIGDFFFDDFHHNGAFLLSYFRAVSLFGTMKDVPKDSAWYKLPDLGTKDQYQFFLDAGPLSNLNSYFEYEKLDNVITSKSDEVDDVFWKEIIDHPNYDSVWKPKGLIQNLKNIKPSVATMIVGGLFDAEDLYGPFETYKTIEKYNPENYNTMVFGPWDHGRWSSSDVKNFVGNYYFGDSISLNFQRDVETKFFNHFLKGKGDKNTGLPEAYVFDSGKKEWNSFESWPPANTVKQDMYLNANQELSTTKNGNTKEVFVSDLKRPVPYSEDIKTVFTPRKYMTDDQRFAARRPDVLIFETDVLEEDVTLAGDILAKLQVATTGTDADWIVKIVDVHPPDAEEQEEGMQDHLAMSNYHLMVRSEVMRGRFRNSFENPEPFIPNQKTAVTIKLQDVLHTFKKGHKLQIQVQSTWFPLIDLNPQTFVPNIYKAKEEDFQNQTHTVFNDSKIEFTVLK</sequence>
<dbReference type="Gene3D" id="1.10.3020.10">
    <property type="entry name" value="alpha-amino acid ester hydrolase ( Helical cap domain)"/>
    <property type="match status" value="1"/>
</dbReference>
<dbReference type="SUPFAM" id="SSF49785">
    <property type="entry name" value="Galactose-binding domain-like"/>
    <property type="match status" value="1"/>
</dbReference>
<dbReference type="InterPro" id="IPR013736">
    <property type="entry name" value="Xaa-Pro_dipept_C"/>
</dbReference>
<reference evidence="3 4" key="1">
    <citation type="submission" date="2018-04" db="EMBL/GenBank/DDBJ databases">
        <title>Genomic Encyclopedia of Archaeal and Bacterial Type Strains, Phase II (KMG-II): from individual species to whole genera.</title>
        <authorList>
            <person name="Goeker M."/>
        </authorList>
    </citation>
    <scope>NUCLEOTIDE SEQUENCE [LARGE SCALE GENOMIC DNA]</scope>
    <source>
        <strain evidence="3 4">DSM 25731</strain>
    </source>
</reference>
<evidence type="ECO:0000313" key="4">
    <source>
        <dbReference type="Proteomes" id="UP000244090"/>
    </source>
</evidence>
<dbReference type="NCBIfam" id="TIGR00976">
    <property type="entry name" value="CocE_NonD"/>
    <property type="match status" value="1"/>
</dbReference>
<dbReference type="Gene3D" id="3.40.50.1820">
    <property type="entry name" value="alpha/beta hydrolase"/>
    <property type="match status" value="1"/>
</dbReference>
<dbReference type="PROSITE" id="PS51257">
    <property type="entry name" value="PROKAR_LIPOPROTEIN"/>
    <property type="match status" value="1"/>
</dbReference>
<dbReference type="OrthoDB" id="319764at2"/>
<dbReference type="GO" id="GO:0008239">
    <property type="term" value="F:dipeptidyl-peptidase activity"/>
    <property type="evidence" value="ECO:0007669"/>
    <property type="project" value="InterPro"/>
</dbReference>
<comment type="caution">
    <text evidence="3">The sequence shown here is derived from an EMBL/GenBank/DDBJ whole genome shotgun (WGS) entry which is preliminary data.</text>
</comment>
<proteinExistence type="predicted"/>
<feature type="domain" description="Xaa-Pro dipeptidyl-peptidase C-terminal" evidence="2">
    <location>
        <begin position="380"/>
        <end position="637"/>
    </location>
</feature>
<dbReference type="Pfam" id="PF08530">
    <property type="entry name" value="PepX_C"/>
    <property type="match status" value="1"/>
</dbReference>
<name>A0A2T6BU28_9FLAO</name>
<dbReference type="InterPro" id="IPR005674">
    <property type="entry name" value="CocE/Ser_esterase"/>
</dbReference>
<dbReference type="AlphaFoldDB" id="A0A2T6BU28"/>
<evidence type="ECO:0000313" key="3">
    <source>
        <dbReference type="EMBL" id="PTX59526.1"/>
    </source>
</evidence>
<keyword evidence="1" id="KW-0378">Hydrolase</keyword>
<keyword evidence="4" id="KW-1185">Reference proteome</keyword>
<protein>
    <recommendedName>
        <fullName evidence="2">Xaa-Pro dipeptidyl-peptidase C-terminal domain-containing protein</fullName>
    </recommendedName>
</protein>
<gene>
    <name evidence="3" type="ORF">C8N46_109115</name>
</gene>
<dbReference type="Pfam" id="PF02129">
    <property type="entry name" value="Peptidase_S15"/>
    <property type="match status" value="1"/>
</dbReference>
<dbReference type="SUPFAM" id="SSF53474">
    <property type="entry name" value="alpha/beta-Hydrolases"/>
    <property type="match status" value="1"/>
</dbReference>
<accession>A0A2T6BU28</accession>
<dbReference type="InterPro" id="IPR008979">
    <property type="entry name" value="Galactose-bd-like_sf"/>
</dbReference>
<dbReference type="SMART" id="SM00939">
    <property type="entry name" value="PepX_C"/>
    <property type="match status" value="1"/>
</dbReference>
<evidence type="ECO:0000259" key="2">
    <source>
        <dbReference type="SMART" id="SM00939"/>
    </source>
</evidence>
<dbReference type="EMBL" id="QBKT01000009">
    <property type="protein sequence ID" value="PTX59526.1"/>
    <property type="molecule type" value="Genomic_DNA"/>
</dbReference>
<dbReference type="Proteomes" id="UP000244090">
    <property type="component" value="Unassembled WGS sequence"/>
</dbReference>
<dbReference type="InterPro" id="IPR000383">
    <property type="entry name" value="Xaa-Pro-like_dom"/>
</dbReference>
<evidence type="ECO:0000256" key="1">
    <source>
        <dbReference type="ARBA" id="ARBA00022801"/>
    </source>
</evidence>
<dbReference type="Gene3D" id="2.60.120.260">
    <property type="entry name" value="Galactose-binding domain-like"/>
    <property type="match status" value="1"/>
</dbReference>
<dbReference type="RefSeq" id="WP_108116232.1">
    <property type="nucleotide sequence ID" value="NZ_QBKT01000009.1"/>
</dbReference>